<dbReference type="RefSeq" id="XP_025401089.1">
    <property type="nucleotide sequence ID" value="XM_025546493.1"/>
</dbReference>
<protein>
    <submittedName>
        <fullName evidence="2">Uncharacterized protein</fullName>
    </submittedName>
</protein>
<dbReference type="EMBL" id="MSFL01000007">
    <property type="protein sequence ID" value="PWY86857.1"/>
    <property type="molecule type" value="Genomic_DNA"/>
</dbReference>
<evidence type="ECO:0000313" key="2">
    <source>
        <dbReference type="EMBL" id="PWY86857.1"/>
    </source>
</evidence>
<dbReference type="OrthoDB" id="5420368at2759"/>
<feature type="region of interest" description="Disordered" evidence="1">
    <location>
        <begin position="61"/>
        <end position="103"/>
    </location>
</feature>
<gene>
    <name evidence="2" type="ORF">BO70DRAFT_394870</name>
</gene>
<feature type="compositionally biased region" description="Acidic residues" evidence="1">
    <location>
        <begin position="94"/>
        <end position="103"/>
    </location>
</feature>
<keyword evidence="3" id="KW-1185">Reference proteome</keyword>
<evidence type="ECO:0000256" key="1">
    <source>
        <dbReference type="SAM" id="MobiDB-lite"/>
    </source>
</evidence>
<name>A0A317WP49_9EURO</name>
<dbReference type="GeneID" id="37068730"/>
<proteinExistence type="predicted"/>
<sequence>MRWTEDNKETLLRLIFETQSFVIELDKIADAWPGDEKPTTKALSEQLGKYRKPGCSVTFSAVKKGKGGGAESAPVTPRKRRKSAKAKSSPVAESEGDDQSADA</sequence>
<accession>A0A317WP49</accession>
<organism evidence="2 3">
    <name type="scientific">Aspergillus heteromorphus CBS 117.55</name>
    <dbReference type="NCBI Taxonomy" id="1448321"/>
    <lineage>
        <taxon>Eukaryota</taxon>
        <taxon>Fungi</taxon>
        <taxon>Dikarya</taxon>
        <taxon>Ascomycota</taxon>
        <taxon>Pezizomycotina</taxon>
        <taxon>Eurotiomycetes</taxon>
        <taxon>Eurotiomycetidae</taxon>
        <taxon>Eurotiales</taxon>
        <taxon>Aspergillaceae</taxon>
        <taxon>Aspergillus</taxon>
        <taxon>Aspergillus subgen. Circumdati</taxon>
    </lineage>
</organism>
<dbReference type="VEuPathDB" id="FungiDB:BO70DRAFT_394870"/>
<comment type="caution">
    <text evidence="2">The sequence shown here is derived from an EMBL/GenBank/DDBJ whole genome shotgun (WGS) entry which is preliminary data.</text>
</comment>
<dbReference type="Proteomes" id="UP000247233">
    <property type="component" value="Unassembled WGS sequence"/>
</dbReference>
<reference evidence="2 3" key="1">
    <citation type="submission" date="2016-12" db="EMBL/GenBank/DDBJ databases">
        <title>The genomes of Aspergillus section Nigri reveals drivers in fungal speciation.</title>
        <authorList>
            <consortium name="DOE Joint Genome Institute"/>
            <person name="Vesth T.C."/>
            <person name="Nybo J."/>
            <person name="Theobald S."/>
            <person name="Brandl J."/>
            <person name="Frisvad J.C."/>
            <person name="Nielsen K.F."/>
            <person name="Lyhne E.K."/>
            <person name="Kogle M.E."/>
            <person name="Kuo A."/>
            <person name="Riley R."/>
            <person name="Clum A."/>
            <person name="Nolan M."/>
            <person name="Lipzen A."/>
            <person name="Salamov A."/>
            <person name="Henrissat B."/>
            <person name="Wiebenga A."/>
            <person name="De Vries R.P."/>
            <person name="Grigoriev I.V."/>
            <person name="Mortensen U.H."/>
            <person name="Andersen M.R."/>
            <person name="Baker S.E."/>
        </authorList>
    </citation>
    <scope>NUCLEOTIDE SEQUENCE [LARGE SCALE GENOMIC DNA]</scope>
    <source>
        <strain evidence="2 3">CBS 117.55</strain>
    </source>
</reference>
<dbReference type="AlphaFoldDB" id="A0A317WP49"/>
<evidence type="ECO:0000313" key="3">
    <source>
        <dbReference type="Proteomes" id="UP000247233"/>
    </source>
</evidence>